<organism evidence="1 2">
    <name type="scientific">Lucifera butyrica</name>
    <dbReference type="NCBI Taxonomy" id="1351585"/>
    <lineage>
        <taxon>Bacteria</taxon>
        <taxon>Bacillati</taxon>
        <taxon>Bacillota</taxon>
        <taxon>Negativicutes</taxon>
        <taxon>Veillonellales</taxon>
        <taxon>Veillonellaceae</taxon>
        <taxon>Lucifera</taxon>
    </lineage>
</organism>
<dbReference type="AlphaFoldDB" id="A0A498R2N4"/>
<dbReference type="Proteomes" id="UP000277811">
    <property type="component" value="Unassembled WGS sequence"/>
</dbReference>
<evidence type="ECO:0008006" key="3">
    <source>
        <dbReference type="Google" id="ProtNLM"/>
    </source>
</evidence>
<evidence type="ECO:0000313" key="2">
    <source>
        <dbReference type="Proteomes" id="UP000277811"/>
    </source>
</evidence>
<proteinExistence type="predicted"/>
<dbReference type="EMBL" id="UPPP01000058">
    <property type="protein sequence ID" value="VBB05724.1"/>
    <property type="molecule type" value="Genomic_DNA"/>
</dbReference>
<gene>
    <name evidence="1" type="ORF">LUCI_0935</name>
</gene>
<evidence type="ECO:0000313" key="1">
    <source>
        <dbReference type="EMBL" id="VBB05724.1"/>
    </source>
</evidence>
<dbReference type="OrthoDB" id="2339720at2"/>
<keyword evidence="2" id="KW-1185">Reference proteome</keyword>
<accession>A0A498R2N4</accession>
<sequence length="455" mass="49345">MNEKKRIFLWISFLIMLIQSGICFAAQAPYGTLQAGAGETLIQIPPEFFPAQGFDGIHDPLYVKTLLLDNGVNKTAVVSIDMTSLGNVNQLKSIIQKTAGIQPDNIFIYAAHNFSSPHVFPGMTENAAENKKTAMFASALAKAVEAATQKAVTGMQPASIGYGTGISNVNINRDELTAGGWWHGSNETGYSDKELSVMKIDSLSGKPLAIFMNYSVQSSIMDESVSNQGKKLISTDLAGAATKYVEDQYKEDGTVAFFGVGAAGDQAPIFMANRYMTDNKGVSIRTDIHDDGYILLGLIGERLGYDAIKVSRKIIDKQTSVDLSVIHDSVVCKSQKMPMSKTADMKPVKQYTYQIDGEVKVPIDIMKIGNIALVGIQPELASKIGADIKKGSPVKNTMVLTMVNGAAKYMADKDSYDKFTYEARNSKYAKGSAELVENKIISMLTQLNSRSKASE</sequence>
<reference evidence="1 2" key="1">
    <citation type="submission" date="2018-06" db="EMBL/GenBank/DDBJ databases">
        <authorList>
            <person name="Strepis N."/>
        </authorList>
    </citation>
    <scope>NUCLEOTIDE SEQUENCE [LARGE SCALE GENOMIC DNA]</scope>
    <source>
        <strain evidence="1">LUCI</strain>
    </source>
</reference>
<protein>
    <recommendedName>
        <fullName evidence="3">Neutral/alkaline non-lysosomal ceramidase N-terminal domain-containing protein</fullName>
    </recommendedName>
</protein>
<name>A0A498R2N4_9FIRM</name>